<proteinExistence type="inferred from homology"/>
<keyword evidence="5 6" id="KW-0472">Membrane</keyword>
<keyword evidence="3 6" id="KW-0812">Transmembrane</keyword>
<keyword evidence="8" id="KW-1185">Reference proteome</keyword>
<keyword evidence="4 6" id="KW-1133">Transmembrane helix</keyword>
<organism evidence="7 8">
    <name type="scientific">Koribacter versatilis (strain Ellin345)</name>
    <dbReference type="NCBI Taxonomy" id="204669"/>
    <lineage>
        <taxon>Bacteria</taxon>
        <taxon>Pseudomonadati</taxon>
        <taxon>Acidobacteriota</taxon>
        <taxon>Terriglobia</taxon>
        <taxon>Terriglobales</taxon>
        <taxon>Candidatus Korobacteraceae</taxon>
        <taxon>Candidatus Korobacter</taxon>
    </lineage>
</organism>
<name>Q1IMS7_KORVE</name>
<dbReference type="InterPro" id="IPR005226">
    <property type="entry name" value="UPF0014_fam"/>
</dbReference>
<dbReference type="OrthoDB" id="9791807at2"/>
<dbReference type="KEGG" id="aba:Acid345_2822"/>
<sequence>MNLHLEHQTIVGLTQAAIAAIAAFAVVLAAKTRKISLEKDTSIALIRGLVQIVAVGSVLVFLLRGPRWTSGLMLAAMIVAAGNISAKRAKQMPGAFAVSTWAIACGAGSVIAVMTALRVIDTSITSLIPVGSMLIANAMNTNGLALNRFRSDVLSHVGQIETALALGADPKDSVAPYVQESSEASLIPAIDSMRSLGIVWIPGLMAGMLLSGAKPLYASIYQFVVLAMIFAASGITSLVSMTLIRAKIFSTAEQLVLRQTEK</sequence>
<feature type="transmembrane region" description="Helical" evidence="6">
    <location>
        <begin position="98"/>
        <end position="120"/>
    </location>
</feature>
<dbReference type="eggNOG" id="COG0390">
    <property type="taxonomic scope" value="Bacteria"/>
</dbReference>
<protein>
    <submittedName>
        <fullName evidence="7">ABC transporter, inner membrane subunit</fullName>
    </submittedName>
</protein>
<dbReference type="PANTHER" id="PTHR30028">
    <property type="entry name" value="UPF0014 INNER MEMBRANE PROTEIN YBBM-RELATED"/>
    <property type="match status" value="1"/>
</dbReference>
<evidence type="ECO:0000256" key="4">
    <source>
        <dbReference type="ARBA" id="ARBA00022989"/>
    </source>
</evidence>
<dbReference type="HOGENOM" id="CLU_076147_1_0_0"/>
<feature type="transmembrane region" description="Helical" evidence="6">
    <location>
        <begin position="68"/>
        <end position="86"/>
    </location>
</feature>
<feature type="transmembrane region" description="Helical" evidence="6">
    <location>
        <begin position="219"/>
        <end position="244"/>
    </location>
</feature>
<comment type="subcellular location">
    <subcellularLocation>
        <location evidence="1">Membrane</location>
        <topology evidence="1">Multi-pass membrane protein</topology>
    </subcellularLocation>
</comment>
<reference evidence="7 8" key="1">
    <citation type="journal article" date="2009" name="Appl. Environ. Microbiol.">
        <title>Three genomes from the phylum Acidobacteria provide insight into the lifestyles of these microorganisms in soils.</title>
        <authorList>
            <person name="Ward N.L."/>
            <person name="Challacombe J.F."/>
            <person name="Janssen P.H."/>
            <person name="Henrissat B."/>
            <person name="Coutinho P.M."/>
            <person name="Wu M."/>
            <person name="Xie G."/>
            <person name="Haft D.H."/>
            <person name="Sait M."/>
            <person name="Badger J."/>
            <person name="Barabote R.D."/>
            <person name="Bradley B."/>
            <person name="Brettin T.S."/>
            <person name="Brinkac L.M."/>
            <person name="Bruce D."/>
            <person name="Creasy T."/>
            <person name="Daugherty S.C."/>
            <person name="Davidsen T.M."/>
            <person name="DeBoy R.T."/>
            <person name="Detter J.C."/>
            <person name="Dodson R.J."/>
            <person name="Durkin A.S."/>
            <person name="Ganapathy A."/>
            <person name="Gwinn-Giglio M."/>
            <person name="Han C.S."/>
            <person name="Khouri H."/>
            <person name="Kiss H."/>
            <person name="Kothari S.P."/>
            <person name="Madupu R."/>
            <person name="Nelson K.E."/>
            <person name="Nelson W.C."/>
            <person name="Paulsen I."/>
            <person name="Penn K."/>
            <person name="Ren Q."/>
            <person name="Rosovitz M.J."/>
            <person name="Selengut J.D."/>
            <person name="Shrivastava S."/>
            <person name="Sullivan S.A."/>
            <person name="Tapia R."/>
            <person name="Thompson L.S."/>
            <person name="Watkins K.L."/>
            <person name="Yang Q."/>
            <person name="Yu C."/>
            <person name="Zafar N."/>
            <person name="Zhou L."/>
            <person name="Kuske C.R."/>
        </authorList>
    </citation>
    <scope>NUCLEOTIDE SEQUENCE [LARGE SCALE GENOMIC DNA]</scope>
    <source>
        <strain evidence="7 8">Ellin345</strain>
    </source>
</reference>
<comment type="similarity">
    <text evidence="2">Belongs to the UPF0014 family.</text>
</comment>
<dbReference type="RefSeq" id="WP_011523624.1">
    <property type="nucleotide sequence ID" value="NC_008009.1"/>
</dbReference>
<feature type="transmembrane region" description="Helical" evidence="6">
    <location>
        <begin position="126"/>
        <end position="146"/>
    </location>
</feature>
<feature type="transmembrane region" description="Helical" evidence="6">
    <location>
        <begin position="195"/>
        <end position="213"/>
    </location>
</feature>
<gene>
    <name evidence="7" type="ordered locus">Acid345_2822</name>
</gene>
<dbReference type="EMBL" id="CP000360">
    <property type="protein sequence ID" value="ABF41823.1"/>
    <property type="molecule type" value="Genomic_DNA"/>
</dbReference>
<dbReference type="EnsemblBacteria" id="ABF41823">
    <property type="protein sequence ID" value="ABF41823"/>
    <property type="gene ID" value="Acid345_2822"/>
</dbReference>
<evidence type="ECO:0000256" key="5">
    <source>
        <dbReference type="ARBA" id="ARBA00023136"/>
    </source>
</evidence>
<evidence type="ECO:0000256" key="1">
    <source>
        <dbReference type="ARBA" id="ARBA00004141"/>
    </source>
</evidence>
<dbReference type="STRING" id="204669.Acid345_2822"/>
<evidence type="ECO:0000313" key="7">
    <source>
        <dbReference type="EMBL" id="ABF41823.1"/>
    </source>
</evidence>
<feature type="transmembrane region" description="Helical" evidence="6">
    <location>
        <begin position="42"/>
        <end position="62"/>
    </location>
</feature>
<dbReference type="AlphaFoldDB" id="Q1IMS7"/>
<evidence type="ECO:0000256" key="6">
    <source>
        <dbReference type="SAM" id="Phobius"/>
    </source>
</evidence>
<dbReference type="Proteomes" id="UP000002432">
    <property type="component" value="Chromosome"/>
</dbReference>
<feature type="transmembrane region" description="Helical" evidence="6">
    <location>
        <begin position="12"/>
        <end position="30"/>
    </location>
</feature>
<evidence type="ECO:0000313" key="8">
    <source>
        <dbReference type="Proteomes" id="UP000002432"/>
    </source>
</evidence>
<accession>Q1IMS7</accession>
<evidence type="ECO:0000256" key="3">
    <source>
        <dbReference type="ARBA" id="ARBA00022692"/>
    </source>
</evidence>
<evidence type="ECO:0000256" key="2">
    <source>
        <dbReference type="ARBA" id="ARBA00005268"/>
    </source>
</evidence>
<dbReference type="PANTHER" id="PTHR30028:SF0">
    <property type="entry name" value="PROTEIN ALUMINUM SENSITIVE 3"/>
    <property type="match status" value="1"/>
</dbReference>
<dbReference type="Pfam" id="PF03649">
    <property type="entry name" value="UPF0014"/>
    <property type="match status" value="1"/>
</dbReference>
<dbReference type="GO" id="GO:0005886">
    <property type="term" value="C:plasma membrane"/>
    <property type="evidence" value="ECO:0007669"/>
    <property type="project" value="TreeGrafter"/>
</dbReference>